<dbReference type="Pfam" id="PF25023">
    <property type="entry name" value="TEN_YD-shell"/>
    <property type="match status" value="1"/>
</dbReference>
<accession>A0ABZ2K9D6</accession>
<feature type="region of interest" description="Disordered" evidence="2">
    <location>
        <begin position="1000"/>
        <end position="1030"/>
    </location>
</feature>
<evidence type="ECO:0000256" key="2">
    <source>
        <dbReference type="SAM" id="MobiDB-lite"/>
    </source>
</evidence>
<evidence type="ECO:0000259" key="4">
    <source>
        <dbReference type="Pfam" id="PF25023"/>
    </source>
</evidence>
<evidence type="ECO:0000259" key="3">
    <source>
        <dbReference type="Pfam" id="PF20148"/>
    </source>
</evidence>
<feature type="domain" description="DUF6531" evidence="3">
    <location>
        <begin position="19"/>
        <end position="91"/>
    </location>
</feature>
<name>A0ABZ2K9D6_9BACT</name>
<dbReference type="InterPro" id="IPR050708">
    <property type="entry name" value="T6SS_VgrG/RHS"/>
</dbReference>
<dbReference type="NCBIfam" id="TIGR03696">
    <property type="entry name" value="Rhs_assc_core"/>
    <property type="match status" value="1"/>
</dbReference>
<feature type="compositionally biased region" description="Polar residues" evidence="2">
    <location>
        <begin position="1154"/>
        <end position="1168"/>
    </location>
</feature>
<dbReference type="Pfam" id="PF20148">
    <property type="entry name" value="DUF6531"/>
    <property type="match status" value="1"/>
</dbReference>
<dbReference type="InterPro" id="IPR022385">
    <property type="entry name" value="Rhs_assc_core"/>
</dbReference>
<keyword evidence="6" id="KW-1185">Reference proteome</keyword>
<dbReference type="PANTHER" id="PTHR32305:SF15">
    <property type="entry name" value="PROTEIN RHSA-RELATED"/>
    <property type="match status" value="1"/>
</dbReference>
<dbReference type="PANTHER" id="PTHR32305">
    <property type="match status" value="1"/>
</dbReference>
<feature type="domain" description="Teneurin-like YD-shell" evidence="4">
    <location>
        <begin position="706"/>
        <end position="965"/>
    </location>
</feature>
<evidence type="ECO:0000313" key="6">
    <source>
        <dbReference type="Proteomes" id="UP001379533"/>
    </source>
</evidence>
<organism evidence="5 6">
    <name type="scientific">Pendulispora brunnea</name>
    <dbReference type="NCBI Taxonomy" id="2905690"/>
    <lineage>
        <taxon>Bacteria</taxon>
        <taxon>Pseudomonadati</taxon>
        <taxon>Myxococcota</taxon>
        <taxon>Myxococcia</taxon>
        <taxon>Myxococcales</taxon>
        <taxon>Sorangiineae</taxon>
        <taxon>Pendulisporaceae</taxon>
        <taxon>Pendulispora</taxon>
    </lineage>
</organism>
<feature type="region of interest" description="Disordered" evidence="2">
    <location>
        <begin position="1142"/>
        <end position="1168"/>
    </location>
</feature>
<dbReference type="Gene3D" id="2.180.10.10">
    <property type="entry name" value="RHS repeat-associated core"/>
    <property type="match status" value="3"/>
</dbReference>
<evidence type="ECO:0000256" key="1">
    <source>
        <dbReference type="ARBA" id="ARBA00022737"/>
    </source>
</evidence>
<proteinExistence type="predicted"/>
<dbReference type="RefSeq" id="WP_394845902.1">
    <property type="nucleotide sequence ID" value="NZ_CP089982.1"/>
</dbReference>
<dbReference type="InterPro" id="IPR045351">
    <property type="entry name" value="DUF6531"/>
</dbReference>
<gene>
    <name evidence="5" type="ORF">LZC95_00375</name>
</gene>
<dbReference type="InterPro" id="IPR056823">
    <property type="entry name" value="TEN-like_YD-shell"/>
</dbReference>
<dbReference type="Proteomes" id="UP001379533">
    <property type="component" value="Chromosome"/>
</dbReference>
<keyword evidence="1" id="KW-0677">Repeat</keyword>
<reference evidence="5 6" key="1">
    <citation type="submission" date="2021-12" db="EMBL/GenBank/DDBJ databases">
        <title>Discovery of the Pendulisporaceae a myxobacterial family with distinct sporulation behavior and unique specialized metabolism.</title>
        <authorList>
            <person name="Garcia R."/>
            <person name="Popoff A."/>
            <person name="Bader C.D."/>
            <person name="Loehr J."/>
            <person name="Walesch S."/>
            <person name="Walt C."/>
            <person name="Boldt J."/>
            <person name="Bunk B."/>
            <person name="Haeckl F.J.F.P.J."/>
            <person name="Gunesch A.P."/>
            <person name="Birkelbach J."/>
            <person name="Nuebel U."/>
            <person name="Pietschmann T."/>
            <person name="Bach T."/>
            <person name="Mueller R."/>
        </authorList>
    </citation>
    <scope>NUCLEOTIDE SEQUENCE [LARGE SCALE GENOMIC DNA]</scope>
    <source>
        <strain evidence="5 6">MSr12523</strain>
    </source>
</reference>
<dbReference type="EMBL" id="CP089982">
    <property type="protein sequence ID" value="WXA95295.1"/>
    <property type="molecule type" value="Genomic_DNA"/>
</dbReference>
<sequence>MRVNATCIPSPELAHRLVGDPVDVVTGACFDSIRDAIVDSPTPMEWRRYHDSRRTEDRGLGPGWRHSFDHRLVFDLDGIRYEAPSGTEVKFPFFGETNQLAERGYTLHRDGDRFELTPPEGPILTFRMAGRANARLESIGIPPQAIAVDYSPFDGSLVGFTDCAGNHLRIVYDGWKIIGIRAQPARDAKALDLARYTYDRGYLVDVEDAYHHHLRYVYDVSGRIAQRVDRRGYSFFFEFDHDGRCIRSGGEDGFFATSLAYYPLEGYTEVTEAGGVWKYFYDTNGTITRIEEPTGAAREFVVRPEDGQIAAEIDAAGREIHYLYNENGSLVGKRDSIGRWLRESADEPDLPSSPLEYEFGVPSDEHFELPAKWTAESTEIPVFGDSQPTSPKGHLPDVVFSSLVFATEPARGRLVEIRDIQGLLLREEQEGRTRRYGYDPNGNIQWALDFDGGRTEYKFASLNQLVETSDANRFITRFELTKDGEISATIDPAQVRTEFGRDAVSHLTGVRRAGVEKESYVHDPAGRLVAKRDAQGNPLYTLKLGPQGEILERAFTDGGFERFEYDARLRIVKAESPHANVSLAYDLGGRRILDERDGKGVHRHFLGDDLIDVRVLERFVTRYRYHEDSNHRTTIITDPTGREHRVRDLGNGVFERVFSSGISETAQYHPDGHCLLRSVYSADNPQTRWDRRYEYNGERNLLASHDSERGPTRYEHDAGHRLLVEHFPNGTSQKFAHDAAGNLLRNGEKTLSYWPGNFLGEANGRTFQHDARHAVSLETWTGGCRRFRRDSRDQLIAVEYFNLERREQRSEYVHSGTWTAKYDALNRRIEKSAAGATTTFYWEDNRLAAEVLPTGALRVYIYANALALTPILFVDYESVDADPKSGKAYAVFANHLGCPEAVQDMDGTYVWRARIAPYGAAHVEVGRDFHQPIRWPGHYFDAEIGLQYNRFRTYAPELGRYLEPDPIGRASGLENVYQYTVNPLRDVDIQGLTRVCPLTGKPIRERKRKGRNQAPDTEHPDAFPGIRRGGDKVNEHANRAAKMLHQLAKDSPFFLGPDGKGRSITVVHHEDGTVSVGVSGSDPGRRERAQQLVDAMNKRYPNPNARDKKTYRAAEKDVKPKPLKLKRAEGGNPAGVCSEPSAAQAVGENPSPPHSYQTIWSGPGENNHSMGLSTPGHGRSLMAPCATCQNKDNIKTYANMASGRPTP</sequence>
<protein>
    <submittedName>
        <fullName evidence="5">DUF6531 domain-containing protein</fullName>
    </submittedName>
</protein>
<evidence type="ECO:0000313" key="5">
    <source>
        <dbReference type="EMBL" id="WXA95295.1"/>
    </source>
</evidence>